<dbReference type="AlphaFoldDB" id="R7U3Q8"/>
<evidence type="ECO:0000313" key="3">
    <source>
        <dbReference type="Proteomes" id="UP000014760"/>
    </source>
</evidence>
<reference evidence="3" key="1">
    <citation type="submission" date="2012-12" db="EMBL/GenBank/DDBJ databases">
        <authorList>
            <person name="Hellsten U."/>
            <person name="Grimwood J."/>
            <person name="Chapman J.A."/>
            <person name="Shapiro H."/>
            <person name="Aerts A."/>
            <person name="Otillar R.P."/>
            <person name="Terry A.Y."/>
            <person name="Boore J.L."/>
            <person name="Simakov O."/>
            <person name="Marletaz F."/>
            <person name="Cho S.-J."/>
            <person name="Edsinger-Gonzales E."/>
            <person name="Havlak P."/>
            <person name="Kuo D.-H."/>
            <person name="Larsson T."/>
            <person name="Lv J."/>
            <person name="Arendt D."/>
            <person name="Savage R."/>
            <person name="Osoegawa K."/>
            <person name="de Jong P."/>
            <person name="Lindberg D.R."/>
            <person name="Seaver E.C."/>
            <person name="Weisblat D.A."/>
            <person name="Putnam N.H."/>
            <person name="Grigoriev I.V."/>
            <person name="Rokhsar D.S."/>
        </authorList>
    </citation>
    <scope>NUCLEOTIDE SEQUENCE</scope>
    <source>
        <strain evidence="3">I ESC-2004</strain>
    </source>
</reference>
<dbReference type="OrthoDB" id="5785713at2759"/>
<dbReference type="InterPro" id="IPR012444">
    <property type="entry name" value="DUF1647"/>
</dbReference>
<evidence type="ECO:0000313" key="2">
    <source>
        <dbReference type="EnsemblMetazoa" id="CapteP206596"/>
    </source>
</evidence>
<dbReference type="EMBL" id="KB305828">
    <property type="protein sequence ID" value="ELU00629.1"/>
    <property type="molecule type" value="Genomic_DNA"/>
</dbReference>
<gene>
    <name evidence="1" type="ORF">CAPTEDRAFT_206596</name>
</gene>
<name>R7U3Q8_CAPTE</name>
<sequence length="180" mass="20660">MVKNRPIVEIQDVFMTVNSTNPYSHLPGFLPRINLQSDSFVKLPEEVDGYEFFRYAYKDIRTNTTKYGKVLPVARELLRKYQIPIKYLESLDANSVLDFVFVTGSSSNHFRESLDAIATVQEQFPKHRIMFYDWGLSSKQTAQISMQCKIAYINRYTIGSNEHAEGSSNNNINAKTLCGK</sequence>
<dbReference type="Pfam" id="PF07801">
    <property type="entry name" value="DUF1647"/>
    <property type="match status" value="1"/>
</dbReference>
<proteinExistence type="predicted"/>
<dbReference type="EMBL" id="AMQN01009633">
    <property type="status" value="NOT_ANNOTATED_CDS"/>
    <property type="molecule type" value="Genomic_DNA"/>
</dbReference>
<protein>
    <submittedName>
        <fullName evidence="1 2">Uncharacterized protein</fullName>
    </submittedName>
</protein>
<reference evidence="1 3" key="2">
    <citation type="journal article" date="2013" name="Nature">
        <title>Insights into bilaterian evolution from three spiralian genomes.</title>
        <authorList>
            <person name="Simakov O."/>
            <person name="Marletaz F."/>
            <person name="Cho S.J."/>
            <person name="Edsinger-Gonzales E."/>
            <person name="Havlak P."/>
            <person name="Hellsten U."/>
            <person name="Kuo D.H."/>
            <person name="Larsson T."/>
            <person name="Lv J."/>
            <person name="Arendt D."/>
            <person name="Savage R."/>
            <person name="Osoegawa K."/>
            <person name="de Jong P."/>
            <person name="Grimwood J."/>
            <person name="Chapman J.A."/>
            <person name="Shapiro H."/>
            <person name="Aerts A."/>
            <person name="Otillar R.P."/>
            <person name="Terry A.Y."/>
            <person name="Boore J.L."/>
            <person name="Grigoriev I.V."/>
            <person name="Lindberg D.R."/>
            <person name="Seaver E.C."/>
            <person name="Weisblat D.A."/>
            <person name="Putnam N.H."/>
            <person name="Rokhsar D.S."/>
        </authorList>
    </citation>
    <scope>NUCLEOTIDE SEQUENCE</scope>
    <source>
        <strain evidence="1 3">I ESC-2004</strain>
    </source>
</reference>
<dbReference type="Proteomes" id="UP000014760">
    <property type="component" value="Unassembled WGS sequence"/>
</dbReference>
<keyword evidence="3" id="KW-1185">Reference proteome</keyword>
<reference evidence="2" key="3">
    <citation type="submission" date="2015-06" db="UniProtKB">
        <authorList>
            <consortium name="EnsemblMetazoa"/>
        </authorList>
    </citation>
    <scope>IDENTIFICATION</scope>
</reference>
<dbReference type="HOGENOM" id="CLU_1497632_0_0_1"/>
<organism evidence="1">
    <name type="scientific">Capitella teleta</name>
    <name type="common">Polychaete worm</name>
    <dbReference type="NCBI Taxonomy" id="283909"/>
    <lineage>
        <taxon>Eukaryota</taxon>
        <taxon>Metazoa</taxon>
        <taxon>Spiralia</taxon>
        <taxon>Lophotrochozoa</taxon>
        <taxon>Annelida</taxon>
        <taxon>Polychaeta</taxon>
        <taxon>Sedentaria</taxon>
        <taxon>Scolecida</taxon>
        <taxon>Capitellidae</taxon>
        <taxon>Capitella</taxon>
    </lineage>
</organism>
<dbReference type="EMBL" id="AMQN01009634">
    <property type="status" value="NOT_ANNOTATED_CDS"/>
    <property type="molecule type" value="Genomic_DNA"/>
</dbReference>
<dbReference type="EnsemblMetazoa" id="CapteT206596">
    <property type="protein sequence ID" value="CapteP206596"/>
    <property type="gene ID" value="CapteG206596"/>
</dbReference>
<evidence type="ECO:0000313" key="1">
    <source>
        <dbReference type="EMBL" id="ELU00629.1"/>
    </source>
</evidence>
<accession>R7U3Q8</accession>